<feature type="region of interest" description="Disordered" evidence="2">
    <location>
        <begin position="595"/>
        <end position="618"/>
    </location>
</feature>
<name>A0A5A8CJ94_CAFRO</name>
<feature type="region of interest" description="Disordered" evidence="2">
    <location>
        <begin position="1"/>
        <end position="20"/>
    </location>
</feature>
<dbReference type="GO" id="GO:0005737">
    <property type="term" value="C:cytoplasm"/>
    <property type="evidence" value="ECO:0007669"/>
    <property type="project" value="TreeGrafter"/>
</dbReference>
<dbReference type="GO" id="GO:0048312">
    <property type="term" value="P:intracellular distribution of mitochondria"/>
    <property type="evidence" value="ECO:0007669"/>
    <property type="project" value="TreeGrafter"/>
</dbReference>
<feature type="compositionally biased region" description="Basic and acidic residues" evidence="2">
    <location>
        <begin position="962"/>
        <end position="974"/>
    </location>
</feature>
<dbReference type="GO" id="GO:0003729">
    <property type="term" value="F:mRNA binding"/>
    <property type="evidence" value="ECO:0007669"/>
    <property type="project" value="TreeGrafter"/>
</dbReference>
<dbReference type="Proteomes" id="UP000323011">
    <property type="component" value="Unassembled WGS sequence"/>
</dbReference>
<dbReference type="Pfam" id="PF13236">
    <property type="entry name" value="CLU"/>
    <property type="match status" value="1"/>
</dbReference>
<dbReference type="PANTHER" id="PTHR12601">
    <property type="entry name" value="EUKARYOTIC TRANSLATION INITIATION FACTOR 3 SUBUNIT EIF-3"/>
    <property type="match status" value="1"/>
</dbReference>
<sequence length="1689" mass="179529">MLARSTSWPPVSAASAANTSWLASRYRSSDTLAVRESAGSDDAPCSDTVSTASVGGALVQQRSAPVGGARPGPGSSAYEQSPLLSAGPPPAGPSAPPPLELSAPVSRLDPDSSAFDDTYQDTLDRITDEKIHEEVSQFERLVGLTRSFEQSAQQYARVIIGERHLPPSRKTIKPVRLHGVAGGQKFLVGSILFRFAVADAQPVRIYPDDAAAAKEAGHQLRSLVRAVRASHEVSGSPAKRALRLPLMTLVDWLGYRMVAVSRLPINGDDTLVYGSADGFETFRDCDARATAARAVSVPAGAAPPSVPDQCHVAFGPVDLEVHRSANGHAYVVDFARLFPPEPLRPGGRPAEALTRLLRPELVRWWSTHRQPLCSDSNMLFQWHGSREHQLRVRQAVAFRDSRIIPSLCRYLDRHCSTADAPGASAAIGPRPSQRAVAPDATGWRRRAETARGSGRLVSGPAPSGRTSPAVSVASDDDELVQQLTAGDASLRRSPPDLTSPSLPDLRSPSSLGGFVAPVTAASPQQPGPSSQRPLPDAGSRSPASSTSSEGSEDNLDALLLATPSAAVARQSSTATSLAASSAGLDAPSGGLRWQRTVASSAAPTDAAESAAPADASLANPSDGFYADPALPRYQLALGLQSAAFSGRHAATTVAGRAAVSHKEASQAAAEEFDADGLCRLLHSQGVNLRWLGRVWAGCECDVPRLRIGVECLARTMRTRLRSRWRRVEARREHGLGLCGDHEPWRSAARRALNEACGVGARSALAWVMLLRTAMRKFEGLIEGGFVGPALRAALEADPAAVADQLGQTLESVGAEEEADLPPAGAPGRAAQVQAQAQAQGRATPSPARQAYLEALGSASAAPTPSLRPQLPPLPDAADWLADLRALRERIPPGALALRAAHLCGVKLSSDVRDAIASSGARLFMAAEPFSDADIDDLLPRMKSTPMRHYAEGTLQLMRSLHEAEEAKRRSREEQMAALPPPQQQSPAPGAGSSQAASAGGAASLPAEAAASHGAGPRHPGVLPRAGALPAATSVSRSAATGPGKGAVPRSGPAPAAAAAPQASSPYPIEANDPAFPDGIHPHMGASHVRQALSAALSFETALALGGDDAATLCNYGYLLETVLGAPRLALHVYAHGQETSPTHSRARYYLAMCLDKASRRLRKDNQSKCVAPNRRQWLHLQGGIGLRHAVELDPRLANARKDLANFLRHTGPKLRSDDATRRWLAAEQHSAEATTAELHNAMLAVRRGTELGLFPASGACALSEEEDGEIVRFGIAGVALACMMRGARSSSMAGRYLIITAHPLVRAVTGTIASYARQRQNALKRDKQRGSDRVAAQMAVQQGWDDLPPQHLLDRIVWQCLDLIAQRVLHIVGNSGQDGKLSDHLIIKPAHGTSLGYGGAERAGRFNRKGAVPGSAESLSPDMVNLCTAELLKPRTDVEPQVLMRVAEAAEHVWAPQGRQSLFVRCQVTQLTEGSAAVATLLYDRSGRTRTRAVLESLQAVKDELSVAQLSNSMLHDCLEGTAPRTHGVQGAWADGPPCAQEAIYPPFFVVDESGTVTRTADAHERLAEPAWLAKLVATVQSLGRQTVGASRLDRAKVMWVMEALARAAAASIGIHNAFITDWDWAQVRIRLGEAPQPVASQSLRRVIFYTLAAWWCQPSWHWEAVWKALLLARVDVRRLIRPLSLSET</sequence>
<feature type="compositionally biased region" description="Pro residues" evidence="2">
    <location>
        <begin position="87"/>
        <end position="99"/>
    </location>
</feature>
<feature type="compositionally biased region" description="Low complexity" evidence="2">
    <location>
        <begin position="984"/>
        <end position="1016"/>
    </location>
</feature>
<dbReference type="InterPro" id="IPR027523">
    <property type="entry name" value="CLU_prot"/>
</dbReference>
<organism evidence="4 5">
    <name type="scientific">Cafeteria roenbergensis</name>
    <name type="common">Marine flagellate</name>
    <dbReference type="NCBI Taxonomy" id="33653"/>
    <lineage>
        <taxon>Eukaryota</taxon>
        <taxon>Sar</taxon>
        <taxon>Stramenopiles</taxon>
        <taxon>Bigyra</taxon>
        <taxon>Opalozoa</taxon>
        <taxon>Bicosoecida</taxon>
        <taxon>Cafeteriaceae</taxon>
        <taxon>Cafeteria</taxon>
    </lineage>
</organism>
<dbReference type="PANTHER" id="PTHR12601:SF6">
    <property type="entry name" value="CLUSTERED MITOCHONDRIA PROTEIN HOMOLOG"/>
    <property type="match status" value="1"/>
</dbReference>
<reference evidence="4 5" key="1">
    <citation type="submission" date="2019-07" db="EMBL/GenBank/DDBJ databases">
        <title>Genomes of Cafeteria roenbergensis.</title>
        <authorList>
            <person name="Fischer M.G."/>
            <person name="Hackl T."/>
            <person name="Roman M."/>
        </authorList>
    </citation>
    <scope>NUCLEOTIDE SEQUENCE [LARGE SCALE GENOMIC DNA]</scope>
    <source>
        <strain evidence="4 5">BVI</strain>
    </source>
</reference>
<evidence type="ECO:0000313" key="4">
    <source>
        <dbReference type="EMBL" id="KAA0151921.1"/>
    </source>
</evidence>
<feature type="domain" description="Clu" evidence="3">
    <location>
        <begin position="89"/>
        <end position="345"/>
    </location>
</feature>
<evidence type="ECO:0000259" key="3">
    <source>
        <dbReference type="PROSITE" id="PS51823"/>
    </source>
</evidence>
<feature type="region of interest" description="Disordered" evidence="2">
    <location>
        <begin position="421"/>
        <end position="553"/>
    </location>
</feature>
<feature type="compositionally biased region" description="Low complexity" evidence="2">
    <location>
        <begin position="598"/>
        <end position="618"/>
    </location>
</feature>
<dbReference type="EMBL" id="VLTN01000024">
    <property type="protein sequence ID" value="KAA0151921.1"/>
    <property type="molecule type" value="Genomic_DNA"/>
</dbReference>
<dbReference type="InterPro" id="IPR011990">
    <property type="entry name" value="TPR-like_helical_dom_sf"/>
</dbReference>
<evidence type="ECO:0000313" key="5">
    <source>
        <dbReference type="Proteomes" id="UP000323011"/>
    </source>
</evidence>
<feature type="compositionally biased region" description="Low complexity" evidence="2">
    <location>
        <begin position="1046"/>
        <end position="1067"/>
    </location>
</feature>
<keyword evidence="1" id="KW-0963">Cytoplasm</keyword>
<feature type="compositionally biased region" description="Low complexity" evidence="2">
    <location>
        <begin position="495"/>
        <end position="511"/>
    </location>
</feature>
<dbReference type="PROSITE" id="PS51823">
    <property type="entry name" value="CLU"/>
    <property type="match status" value="1"/>
</dbReference>
<gene>
    <name evidence="4" type="ORF">FNF29_04327</name>
</gene>
<protein>
    <recommendedName>
        <fullName evidence="3">Clu domain-containing protein</fullName>
    </recommendedName>
</protein>
<keyword evidence="5" id="KW-1185">Reference proteome</keyword>
<dbReference type="SUPFAM" id="SSF48452">
    <property type="entry name" value="TPR-like"/>
    <property type="match status" value="1"/>
</dbReference>
<evidence type="ECO:0000256" key="1">
    <source>
        <dbReference type="ARBA" id="ARBA00022490"/>
    </source>
</evidence>
<feature type="region of interest" description="Disordered" evidence="2">
    <location>
        <begin position="962"/>
        <end position="1082"/>
    </location>
</feature>
<feature type="compositionally biased region" description="Low complexity" evidence="2">
    <location>
        <begin position="522"/>
        <end position="549"/>
    </location>
</feature>
<dbReference type="InterPro" id="IPR025697">
    <property type="entry name" value="CLU_dom"/>
</dbReference>
<dbReference type="Gene3D" id="1.25.40.10">
    <property type="entry name" value="Tetratricopeptide repeat domain"/>
    <property type="match status" value="1"/>
</dbReference>
<evidence type="ECO:0000256" key="2">
    <source>
        <dbReference type="SAM" id="MobiDB-lite"/>
    </source>
</evidence>
<accession>A0A5A8CJ94</accession>
<comment type="caution">
    <text evidence="4">The sequence shown here is derived from an EMBL/GenBank/DDBJ whole genome shotgun (WGS) entry which is preliminary data.</text>
</comment>
<feature type="region of interest" description="Disordered" evidence="2">
    <location>
        <begin position="28"/>
        <end position="118"/>
    </location>
</feature>
<proteinExistence type="predicted"/>